<dbReference type="Pfam" id="PF02518">
    <property type="entry name" value="HATPase_c"/>
    <property type="match status" value="1"/>
</dbReference>
<evidence type="ECO:0000259" key="9">
    <source>
        <dbReference type="PROSITE" id="PS50109"/>
    </source>
</evidence>
<dbReference type="PANTHER" id="PTHR43711:SF1">
    <property type="entry name" value="HISTIDINE KINASE 1"/>
    <property type="match status" value="1"/>
</dbReference>
<keyword evidence="13" id="KW-1185">Reference proteome</keyword>
<dbReference type="PRINTS" id="PR00344">
    <property type="entry name" value="BCTRLSENSOR"/>
</dbReference>
<dbReference type="EC" id="2.7.13.3" evidence="2"/>
<dbReference type="Pfam" id="PF08448">
    <property type="entry name" value="PAS_4"/>
    <property type="match status" value="3"/>
</dbReference>
<dbReference type="InterPro" id="IPR050736">
    <property type="entry name" value="Sensor_HK_Regulatory"/>
</dbReference>
<gene>
    <name evidence="12" type="ORF">N0B31_16145</name>
</gene>
<keyword evidence="5" id="KW-0418">Kinase</keyword>
<dbReference type="GO" id="GO:0000155">
    <property type="term" value="F:phosphorelay sensor kinase activity"/>
    <property type="evidence" value="ECO:0007669"/>
    <property type="project" value="InterPro"/>
</dbReference>
<protein>
    <recommendedName>
        <fullName evidence="2">histidine kinase</fullName>
        <ecNumber evidence="2">2.7.13.3</ecNumber>
    </recommendedName>
</protein>
<dbReference type="GeneID" id="74943985"/>
<dbReference type="InterPro" id="IPR005467">
    <property type="entry name" value="His_kinase_dom"/>
</dbReference>
<dbReference type="Pfam" id="PF00512">
    <property type="entry name" value="HisKA"/>
    <property type="match status" value="1"/>
</dbReference>
<feature type="domain" description="PAS" evidence="10">
    <location>
        <begin position="13"/>
        <end position="77"/>
    </location>
</feature>
<evidence type="ECO:0000313" key="13">
    <source>
        <dbReference type="Proteomes" id="UP001057580"/>
    </source>
</evidence>
<feature type="domain" description="PAS" evidence="10">
    <location>
        <begin position="124"/>
        <end position="194"/>
    </location>
</feature>
<evidence type="ECO:0000256" key="6">
    <source>
        <dbReference type="ARBA" id="ARBA00023012"/>
    </source>
</evidence>
<dbReference type="InterPro" id="IPR035965">
    <property type="entry name" value="PAS-like_dom_sf"/>
</dbReference>
<accession>A0A9E7U7K0</accession>
<dbReference type="SMART" id="SM00388">
    <property type="entry name" value="HisKA"/>
    <property type="match status" value="1"/>
</dbReference>
<feature type="domain" description="Histidine kinase" evidence="9">
    <location>
        <begin position="390"/>
        <end position="602"/>
    </location>
</feature>
<evidence type="ECO:0000259" key="10">
    <source>
        <dbReference type="PROSITE" id="PS50112"/>
    </source>
</evidence>
<dbReference type="Gene3D" id="3.30.450.20">
    <property type="entry name" value="PAS domain"/>
    <property type="match status" value="3"/>
</dbReference>
<dbReference type="SUPFAM" id="SSF55785">
    <property type="entry name" value="PYP-like sensor domain (PAS domain)"/>
    <property type="match status" value="3"/>
</dbReference>
<dbReference type="Gene3D" id="3.30.565.10">
    <property type="entry name" value="Histidine kinase-like ATPase, C-terminal domain"/>
    <property type="match status" value="1"/>
</dbReference>
<dbReference type="SMART" id="SM00091">
    <property type="entry name" value="PAS"/>
    <property type="match status" value="3"/>
</dbReference>
<keyword evidence="6" id="KW-0902">Two-component regulatory system</keyword>
<evidence type="ECO:0000259" key="11">
    <source>
        <dbReference type="PROSITE" id="PS50113"/>
    </source>
</evidence>
<feature type="region of interest" description="Disordered" evidence="8">
    <location>
        <begin position="503"/>
        <end position="531"/>
    </location>
</feature>
<dbReference type="InterPro" id="IPR013656">
    <property type="entry name" value="PAS_4"/>
</dbReference>
<dbReference type="EMBL" id="CP104003">
    <property type="protein sequence ID" value="UWM53656.1"/>
    <property type="molecule type" value="Genomic_DNA"/>
</dbReference>
<dbReference type="InterPro" id="IPR036890">
    <property type="entry name" value="HATPase_C_sf"/>
</dbReference>
<proteinExistence type="predicted"/>
<evidence type="ECO:0000256" key="2">
    <source>
        <dbReference type="ARBA" id="ARBA00012438"/>
    </source>
</evidence>
<dbReference type="InterPro" id="IPR036097">
    <property type="entry name" value="HisK_dim/P_sf"/>
</dbReference>
<evidence type="ECO:0000256" key="8">
    <source>
        <dbReference type="SAM" id="MobiDB-lite"/>
    </source>
</evidence>
<dbReference type="PROSITE" id="PS50109">
    <property type="entry name" value="HIS_KIN"/>
    <property type="match status" value="1"/>
</dbReference>
<organism evidence="12 13">
    <name type="scientific">Salinirubellus salinus</name>
    <dbReference type="NCBI Taxonomy" id="1364945"/>
    <lineage>
        <taxon>Archaea</taxon>
        <taxon>Methanobacteriati</taxon>
        <taxon>Methanobacteriota</taxon>
        <taxon>Stenosarchaea group</taxon>
        <taxon>Halobacteria</taxon>
        <taxon>Halobacteriales</taxon>
        <taxon>Natronomonadaceae</taxon>
        <taxon>Salinirubellus</taxon>
    </lineage>
</organism>
<feature type="coiled-coil region" evidence="7">
    <location>
        <begin position="363"/>
        <end position="390"/>
    </location>
</feature>
<dbReference type="SMART" id="SM00387">
    <property type="entry name" value="HATPase_c"/>
    <property type="match status" value="1"/>
</dbReference>
<reference evidence="12" key="1">
    <citation type="submission" date="2022-09" db="EMBL/GenBank/DDBJ databases">
        <title>Diverse halophilic archaea isolated from saline environments.</title>
        <authorList>
            <person name="Cui H.-L."/>
        </authorList>
    </citation>
    <scope>NUCLEOTIDE SEQUENCE</scope>
    <source>
        <strain evidence="12">ZS-35-S2</strain>
    </source>
</reference>
<dbReference type="NCBIfam" id="TIGR00229">
    <property type="entry name" value="sensory_box"/>
    <property type="match status" value="3"/>
</dbReference>
<dbReference type="CDD" id="cd00130">
    <property type="entry name" value="PAS"/>
    <property type="match status" value="2"/>
</dbReference>
<dbReference type="SUPFAM" id="SSF47384">
    <property type="entry name" value="Homodimeric domain of signal transducing histidine kinase"/>
    <property type="match status" value="1"/>
</dbReference>
<evidence type="ECO:0000256" key="4">
    <source>
        <dbReference type="ARBA" id="ARBA00022679"/>
    </source>
</evidence>
<dbReference type="Proteomes" id="UP001057580">
    <property type="component" value="Chromosome"/>
</dbReference>
<evidence type="ECO:0000256" key="5">
    <source>
        <dbReference type="ARBA" id="ARBA00022777"/>
    </source>
</evidence>
<dbReference type="SUPFAM" id="SSF55874">
    <property type="entry name" value="ATPase domain of HSP90 chaperone/DNA topoisomerase II/histidine kinase"/>
    <property type="match status" value="1"/>
</dbReference>
<keyword evidence="3" id="KW-0597">Phosphoprotein</keyword>
<evidence type="ECO:0000256" key="3">
    <source>
        <dbReference type="ARBA" id="ARBA00022553"/>
    </source>
</evidence>
<dbReference type="AlphaFoldDB" id="A0A9E7U7K0"/>
<dbReference type="InterPro" id="IPR003661">
    <property type="entry name" value="HisK_dim/P_dom"/>
</dbReference>
<dbReference type="KEGG" id="ssai:N0B31_16145"/>
<dbReference type="PROSITE" id="PS50113">
    <property type="entry name" value="PAC"/>
    <property type="match status" value="1"/>
</dbReference>
<sequence>MDDRSEQLLVRSETLERVTDGVVSLDADLRYTYVNQRAEEILGVDRATLLGTHVWDAFPEATGTVAESRFREAMGSQRPLEFERYNERLDRWFEVRVYPDEEGLSVYFTDATERKRTERDLEQTNRRLEALLENTVDPAYVKDAAGRYLYVNSAAAVLFGRDPDEVVGLSDEALFDAESAAAIAAVDREILASGERDLREAVRYVGGQRHVFLDDKYPYRDADGTVAGVMGISREVTDRVAQRQRLDELSEEYEALFSNAVDAIFLLDVGGDGPDAEFRFHRLNPAHEVATGLTTDAVRGKTPREALGEQLGAELTANYQRCLDAGRPITYEERLEFPAGRSYWETSLAPVRVNGEVTRIVGIARETTDRVERERELEQQNERLDEFANVVSHDLRSPLTVASGYLHLLSEDCAPDHEEAFGRIADALNRMEEIVEDTLTLARDGDTVVDAEPVPVTDLVTRSWGFTDTADARLVVDDECTVIGDASRLQHLFQNLFRNAVEHGSTSSGSPARQDAADHGETDEDPPITVHVGRFGTDGLYVADDGPGVPADDREEVFETGYTTTTEGTGFGLAIVRRAAEGHGWSVRVTDAPEGGARFEFTGVTFA</sequence>
<dbReference type="InterPro" id="IPR000700">
    <property type="entry name" value="PAS-assoc_C"/>
</dbReference>
<keyword evidence="7" id="KW-0175">Coiled coil</keyword>
<dbReference type="RefSeq" id="WP_260592650.1">
    <property type="nucleotide sequence ID" value="NZ_CP104003.1"/>
</dbReference>
<dbReference type="PANTHER" id="PTHR43711">
    <property type="entry name" value="TWO-COMPONENT HISTIDINE KINASE"/>
    <property type="match status" value="1"/>
</dbReference>
<name>A0A9E7U7K0_9EURY</name>
<dbReference type="InterPro" id="IPR003594">
    <property type="entry name" value="HATPase_dom"/>
</dbReference>
<dbReference type="InterPro" id="IPR004358">
    <property type="entry name" value="Sig_transdc_His_kin-like_C"/>
</dbReference>
<evidence type="ECO:0000313" key="12">
    <source>
        <dbReference type="EMBL" id="UWM53656.1"/>
    </source>
</evidence>
<dbReference type="InterPro" id="IPR000014">
    <property type="entry name" value="PAS"/>
</dbReference>
<keyword evidence="4" id="KW-0808">Transferase</keyword>
<evidence type="ECO:0000256" key="1">
    <source>
        <dbReference type="ARBA" id="ARBA00000085"/>
    </source>
</evidence>
<comment type="catalytic activity">
    <reaction evidence="1">
        <text>ATP + protein L-histidine = ADP + protein N-phospho-L-histidine.</text>
        <dbReference type="EC" id="2.7.13.3"/>
    </reaction>
</comment>
<dbReference type="PROSITE" id="PS50112">
    <property type="entry name" value="PAS"/>
    <property type="match status" value="2"/>
</dbReference>
<dbReference type="CDD" id="cd00082">
    <property type="entry name" value="HisKA"/>
    <property type="match status" value="1"/>
</dbReference>
<dbReference type="Gene3D" id="1.10.287.130">
    <property type="match status" value="1"/>
</dbReference>
<evidence type="ECO:0000256" key="7">
    <source>
        <dbReference type="SAM" id="Coils"/>
    </source>
</evidence>
<feature type="domain" description="PAC" evidence="11">
    <location>
        <begin position="192"/>
        <end position="248"/>
    </location>
</feature>